<proteinExistence type="predicted"/>
<evidence type="ECO:0000256" key="1">
    <source>
        <dbReference type="SAM" id="Phobius"/>
    </source>
</evidence>
<reference evidence="2 3" key="1">
    <citation type="journal article" date="2014" name="Int. J. Syst. Evol. Microbiol.">
        <title>Complete genome sequence of Corynebacterium casei LMG S-19264T (=DSM 44701T), isolated from a smear-ripened cheese.</title>
        <authorList>
            <consortium name="US DOE Joint Genome Institute (JGI-PGF)"/>
            <person name="Walter F."/>
            <person name="Albersmeier A."/>
            <person name="Kalinowski J."/>
            <person name="Ruckert C."/>
        </authorList>
    </citation>
    <scope>NUCLEOTIDE SEQUENCE [LARGE SCALE GENOMIC DNA]</scope>
    <source>
        <strain evidence="2 3">NBRC 112289</strain>
    </source>
</reference>
<keyword evidence="1" id="KW-1133">Transmembrane helix</keyword>
<keyword evidence="3" id="KW-1185">Reference proteome</keyword>
<keyword evidence="1" id="KW-0812">Transmembrane</keyword>
<keyword evidence="1" id="KW-0472">Membrane</keyword>
<feature type="transmembrane region" description="Helical" evidence="1">
    <location>
        <begin position="20"/>
        <end position="40"/>
    </location>
</feature>
<evidence type="ECO:0000313" key="2">
    <source>
        <dbReference type="EMBL" id="GMA28892.1"/>
    </source>
</evidence>
<comment type="caution">
    <text evidence="2">The sequence shown here is derived from an EMBL/GenBank/DDBJ whole genome shotgun (WGS) entry which is preliminary data.</text>
</comment>
<dbReference type="Proteomes" id="UP001157160">
    <property type="component" value="Unassembled WGS sequence"/>
</dbReference>
<sequence length="74" mass="8338">MSEQKRRPKAKWKYGPLRLAMPWIAIVVGIVLGLRGLIEYQATGDPLFIAVGFGLAALGVIMFFVYRWMAKRGL</sequence>
<feature type="transmembrane region" description="Helical" evidence="1">
    <location>
        <begin position="46"/>
        <end position="66"/>
    </location>
</feature>
<accession>A0AA37XCV4</accession>
<evidence type="ECO:0000313" key="3">
    <source>
        <dbReference type="Proteomes" id="UP001157160"/>
    </source>
</evidence>
<name>A0AA37XCV4_9MICO</name>
<dbReference type="EMBL" id="BSUL01000001">
    <property type="protein sequence ID" value="GMA28892.1"/>
    <property type="molecule type" value="Genomic_DNA"/>
</dbReference>
<dbReference type="AlphaFoldDB" id="A0AA37XCV4"/>
<organism evidence="2 3">
    <name type="scientific">Arenivirga flava</name>
    <dbReference type="NCBI Taxonomy" id="1930060"/>
    <lineage>
        <taxon>Bacteria</taxon>
        <taxon>Bacillati</taxon>
        <taxon>Actinomycetota</taxon>
        <taxon>Actinomycetes</taxon>
        <taxon>Micrococcales</taxon>
        <taxon>Microbacteriaceae</taxon>
        <taxon>Arenivirga</taxon>
    </lineage>
</organism>
<protein>
    <submittedName>
        <fullName evidence="2">Uncharacterized protein</fullName>
    </submittedName>
</protein>
<gene>
    <name evidence="2" type="ORF">GCM10025874_21450</name>
</gene>